<evidence type="ECO:0000259" key="3">
    <source>
        <dbReference type="PROSITE" id="PS50245"/>
    </source>
</evidence>
<dbReference type="InterPro" id="IPR011333">
    <property type="entry name" value="SKP1/BTB/POZ_sf"/>
</dbReference>
<dbReference type="SMART" id="SM00225">
    <property type="entry name" value="BTB"/>
    <property type="match status" value="1"/>
</dbReference>
<dbReference type="SUPFAM" id="SSF74924">
    <property type="entry name" value="Cap-Gly domain"/>
    <property type="match status" value="1"/>
</dbReference>
<dbReference type="PROSITE" id="PS00845">
    <property type="entry name" value="CAP_GLY_1"/>
    <property type="match status" value="1"/>
</dbReference>
<reference evidence="4" key="1">
    <citation type="submission" date="2020-12" db="EMBL/GenBank/DDBJ databases">
        <title>Metabolic potential, ecology and presence of endohyphal bacteria is reflected in genomic diversity of Mucoromycotina.</title>
        <authorList>
            <person name="Muszewska A."/>
            <person name="Okrasinska A."/>
            <person name="Steczkiewicz K."/>
            <person name="Drgas O."/>
            <person name="Orlowska M."/>
            <person name="Perlinska-Lenart U."/>
            <person name="Aleksandrzak-Piekarczyk T."/>
            <person name="Szatraj K."/>
            <person name="Zielenkiewicz U."/>
            <person name="Pilsyk S."/>
            <person name="Malc E."/>
            <person name="Mieczkowski P."/>
            <person name="Kruszewska J.S."/>
            <person name="Biernat P."/>
            <person name="Pawlowska J."/>
        </authorList>
    </citation>
    <scope>NUCLEOTIDE SEQUENCE</scope>
    <source>
        <strain evidence="4">WA0000051536</strain>
    </source>
</reference>
<dbReference type="Proteomes" id="UP000612746">
    <property type="component" value="Unassembled WGS sequence"/>
</dbReference>
<dbReference type="EMBL" id="JAEPRA010000011">
    <property type="protein sequence ID" value="KAG2178355.1"/>
    <property type="molecule type" value="Genomic_DNA"/>
</dbReference>
<dbReference type="SUPFAM" id="SSF54695">
    <property type="entry name" value="POZ domain"/>
    <property type="match status" value="1"/>
</dbReference>
<name>A0A8H7UCX7_9FUNG</name>
<evidence type="ECO:0000313" key="4">
    <source>
        <dbReference type="EMBL" id="KAG2178355.1"/>
    </source>
</evidence>
<evidence type="ECO:0008006" key="6">
    <source>
        <dbReference type="Google" id="ProtNLM"/>
    </source>
</evidence>
<organism evidence="4 5">
    <name type="scientific">Umbelopsis vinacea</name>
    <dbReference type="NCBI Taxonomy" id="44442"/>
    <lineage>
        <taxon>Eukaryota</taxon>
        <taxon>Fungi</taxon>
        <taxon>Fungi incertae sedis</taxon>
        <taxon>Mucoromycota</taxon>
        <taxon>Mucoromycotina</taxon>
        <taxon>Umbelopsidomycetes</taxon>
        <taxon>Umbelopsidales</taxon>
        <taxon>Umbelopsidaceae</taxon>
        <taxon>Umbelopsis</taxon>
    </lineage>
</organism>
<proteinExistence type="predicted"/>
<keyword evidence="5" id="KW-1185">Reference proteome</keyword>
<feature type="region of interest" description="Disordered" evidence="1">
    <location>
        <begin position="679"/>
        <end position="788"/>
    </location>
</feature>
<dbReference type="Pfam" id="PF00651">
    <property type="entry name" value="BTB"/>
    <property type="match status" value="1"/>
</dbReference>
<dbReference type="PROSITE" id="PS50245">
    <property type="entry name" value="CAP_GLY_2"/>
    <property type="match status" value="1"/>
</dbReference>
<dbReference type="InterPro" id="IPR000938">
    <property type="entry name" value="CAP-Gly_domain"/>
</dbReference>
<comment type="caution">
    <text evidence="4">The sequence shown here is derived from an EMBL/GenBank/DDBJ whole genome shotgun (WGS) entry which is preliminary data.</text>
</comment>
<dbReference type="InterPro" id="IPR000210">
    <property type="entry name" value="BTB/POZ_dom"/>
</dbReference>
<gene>
    <name evidence="4" type="ORF">INT44_001507</name>
</gene>
<dbReference type="OrthoDB" id="2130750at2759"/>
<dbReference type="Pfam" id="PF01302">
    <property type="entry name" value="CAP_GLY"/>
    <property type="match status" value="1"/>
</dbReference>
<evidence type="ECO:0000256" key="1">
    <source>
        <dbReference type="SAM" id="MobiDB-lite"/>
    </source>
</evidence>
<dbReference type="PROSITE" id="PS50097">
    <property type="entry name" value="BTB"/>
    <property type="match status" value="1"/>
</dbReference>
<feature type="domain" description="BTB" evidence="2">
    <location>
        <begin position="132"/>
        <end position="221"/>
    </location>
</feature>
<feature type="region of interest" description="Disordered" evidence="1">
    <location>
        <begin position="58"/>
        <end position="77"/>
    </location>
</feature>
<feature type="compositionally biased region" description="Polar residues" evidence="1">
    <location>
        <begin position="773"/>
        <end position="782"/>
    </location>
</feature>
<dbReference type="SMART" id="SM01052">
    <property type="entry name" value="CAP_GLY"/>
    <property type="match status" value="1"/>
</dbReference>
<dbReference type="CDD" id="cd18186">
    <property type="entry name" value="BTB_POZ_ZBTB_KLHL-like"/>
    <property type="match status" value="1"/>
</dbReference>
<dbReference type="InterPro" id="IPR036859">
    <property type="entry name" value="CAP-Gly_dom_sf"/>
</dbReference>
<accession>A0A8H7UCX7</accession>
<dbReference type="Gene3D" id="3.30.710.10">
    <property type="entry name" value="Potassium Channel Kv1.1, Chain A"/>
    <property type="match status" value="1"/>
</dbReference>
<feature type="non-terminal residue" evidence="4">
    <location>
        <position position="1"/>
    </location>
</feature>
<sequence length="872" mass="95933">FLPNASEGIHHVDVPADCIPVDMLQRIIRFWYTASFVEWSESDSIQLSALSLTDSKVSSTSTSLSDESDHKANALMTPPLGSEETAAIRASVLELESTIGIKLIPILEEGVTDDNQQWLNDISRMRKDQILTDVVVAVDTPTNIPTKANVPAIAVSGTDITSYSVHRFMLAAQSPYFNALFNSQFKEAESPTLHLPPELFTSASIECILQYYYSSSLVIPTAPIRKTASAAAGRLTQKKFGLRLMQKVFRGADYLGQTNTTCALAMHEIAQICDQFKCTCADCQLLLPSVLSFSDKVVASVPKLRPTILRLYTDPISGIAKLWPQKPFALLVNSLGIVSEDTGSNSFLVRTEVSPSALVNDISSQTLQRITKNNAIQSFHAMHLCLSQLRASDPFPTWSIATLSLLNPIIHQTALLVAMNFDYFCVEYPILLSCVDGIGFGFSCDFLEFLLNRVLEEGMQDANAGQLYQGIVRELIGRQEVVKNIAVGEVLDASRAKCVAYLKRRWVGVKAQNGFKDLDKDVLRTMAEDIGVPYRTLSKPMDSDFMNLFSFKPYSKSSKVAADTEHAKAKGSSIRSSSTSGRRLSLGGLRRSRSNSNTQRPTSPPLTTHHTDTTDSSSKRPNSTGDAVDINQPDQLSTVHRSLSSDATPQIAAYQSKPLTIPKVRSQPQAMLDLMSLETESRQRRQARHAPPSSDGSFSSLTDVLLPIESTSTETGDDDTTTAPRQSRLKFALPETPSRTRSPNRSRSSTRSHSPNRQPAALRYSKPRKSRGNRWSLSAGSDTSDDDESTYLPITIGARVELLRRPLPTQGYVRYLGKLVGQEGTWVGVELDSRVGKNDGSVEGQRYFQTDSQRGIFVREDDLVVLASPLSQ</sequence>
<evidence type="ECO:0000259" key="2">
    <source>
        <dbReference type="PROSITE" id="PS50097"/>
    </source>
</evidence>
<dbReference type="Gene3D" id="2.30.30.190">
    <property type="entry name" value="CAP Gly-rich-like domain"/>
    <property type="match status" value="1"/>
</dbReference>
<protein>
    <recommendedName>
        <fullName evidence="6">CAP-Gly domain-containing protein</fullName>
    </recommendedName>
</protein>
<dbReference type="AlphaFoldDB" id="A0A8H7UCX7"/>
<feature type="compositionally biased region" description="Low complexity" evidence="1">
    <location>
        <begin position="571"/>
        <end position="589"/>
    </location>
</feature>
<dbReference type="PANTHER" id="PTHR18916">
    <property type="entry name" value="DYNACTIN 1-RELATED MICROTUBULE-BINDING"/>
    <property type="match status" value="1"/>
</dbReference>
<evidence type="ECO:0000313" key="5">
    <source>
        <dbReference type="Proteomes" id="UP000612746"/>
    </source>
</evidence>
<feature type="domain" description="CAP-Gly" evidence="3">
    <location>
        <begin position="817"/>
        <end position="859"/>
    </location>
</feature>
<feature type="region of interest" description="Disordered" evidence="1">
    <location>
        <begin position="560"/>
        <end position="632"/>
    </location>
</feature>